<reference evidence="1 2" key="1">
    <citation type="submission" date="2016-01" db="EMBL/GenBank/DDBJ databases">
        <title>High potential of lignocellulose degradation of a new Verrucomicrobia species.</title>
        <authorList>
            <person name="Wang Y."/>
            <person name="Shi Y."/>
            <person name="Qiu Z."/>
            <person name="Liu S."/>
            <person name="Yang H."/>
        </authorList>
    </citation>
    <scope>NUCLEOTIDE SEQUENCE [LARGE SCALE GENOMIC DNA]</scope>
    <source>
        <strain evidence="1 2">TSB47</strain>
    </source>
</reference>
<sequence length="265" mass="29406">MPSSTAFADAILSLSADSNDSACVALFMQLLRESPGLHRWLATAFLDPRTRTRLVRYLRDKERPPGHAVRGRQLLAWLAHANAALEIDTAALARTHALAPVSASPHGGLTRAQMIHLIRRYQADGAGNIALVPFLIAHAWRQAPDGAPPSAALLLMGGIFFQAVFAGDTPSSSLIRHLAKAVEFFHGQPLGSITRAHFGYVNWWKLSVLHYMLNHPKPCYRTRDFARHLAVQKITVDTKDLRRFCKKHGITRDIRPGRPRRTAPV</sequence>
<comment type="caution">
    <text evidence="1">The sequence shown here is derived from an EMBL/GenBank/DDBJ whole genome shotgun (WGS) entry which is preliminary data.</text>
</comment>
<protein>
    <submittedName>
        <fullName evidence="1">Uncharacterized protein</fullName>
    </submittedName>
</protein>
<evidence type="ECO:0000313" key="1">
    <source>
        <dbReference type="EMBL" id="OAM89985.1"/>
    </source>
</evidence>
<dbReference type="OrthoDB" id="201692at2"/>
<name>A0A178IL47_9BACT</name>
<dbReference type="EMBL" id="LRRQ01000076">
    <property type="protein sequence ID" value="OAM89985.1"/>
    <property type="molecule type" value="Genomic_DNA"/>
</dbReference>
<dbReference type="Proteomes" id="UP000078486">
    <property type="component" value="Unassembled WGS sequence"/>
</dbReference>
<accession>A0A178IL47</accession>
<gene>
    <name evidence="1" type="ORF">AW736_11815</name>
</gene>
<dbReference type="RefSeq" id="WP_068770443.1">
    <property type="nucleotide sequence ID" value="NZ_CP109796.1"/>
</dbReference>
<organism evidence="1 2">
    <name type="scientific">Termitidicoccus mucosus</name>
    <dbReference type="NCBI Taxonomy" id="1184151"/>
    <lineage>
        <taxon>Bacteria</taxon>
        <taxon>Pseudomonadati</taxon>
        <taxon>Verrucomicrobiota</taxon>
        <taxon>Opitutia</taxon>
        <taxon>Opitutales</taxon>
        <taxon>Opitutaceae</taxon>
        <taxon>Termitidicoccus</taxon>
    </lineage>
</organism>
<proteinExistence type="predicted"/>
<evidence type="ECO:0000313" key="2">
    <source>
        <dbReference type="Proteomes" id="UP000078486"/>
    </source>
</evidence>
<dbReference type="AlphaFoldDB" id="A0A178IL47"/>
<keyword evidence="2" id="KW-1185">Reference proteome</keyword>